<evidence type="ECO:0000256" key="4">
    <source>
        <dbReference type="ARBA" id="ARBA00023163"/>
    </source>
</evidence>
<comment type="caution">
    <text evidence="6">The sequence shown here is derived from an EMBL/GenBank/DDBJ whole genome shotgun (WGS) entry which is preliminary data.</text>
</comment>
<proteinExistence type="predicted"/>
<dbReference type="SUPFAM" id="SSF52980">
    <property type="entry name" value="Restriction endonuclease-like"/>
    <property type="match status" value="1"/>
</dbReference>
<dbReference type="EMBL" id="LAZR01001188">
    <property type="protein sequence ID" value="KKN49029.1"/>
    <property type="molecule type" value="Genomic_DNA"/>
</dbReference>
<keyword evidence="2" id="KW-0238">DNA-binding</keyword>
<dbReference type="AlphaFoldDB" id="A0A0F9R2P3"/>
<dbReference type="InterPro" id="IPR007569">
    <property type="entry name" value="DUF559"/>
</dbReference>
<dbReference type="InterPro" id="IPR011335">
    <property type="entry name" value="Restrct_endonuc-II-like"/>
</dbReference>
<reference evidence="6" key="1">
    <citation type="journal article" date="2015" name="Nature">
        <title>Complex archaea that bridge the gap between prokaryotes and eukaryotes.</title>
        <authorList>
            <person name="Spang A."/>
            <person name="Saw J.H."/>
            <person name="Jorgensen S.L."/>
            <person name="Zaremba-Niedzwiedzka K."/>
            <person name="Martijn J."/>
            <person name="Lind A.E."/>
            <person name="van Eijk R."/>
            <person name="Schleper C."/>
            <person name="Guy L."/>
            <person name="Ettema T.J."/>
        </authorList>
    </citation>
    <scope>NUCLEOTIDE SEQUENCE</scope>
</reference>
<dbReference type="PROSITE" id="PS51042">
    <property type="entry name" value="CUT"/>
    <property type="match status" value="1"/>
</dbReference>
<dbReference type="InterPro" id="IPR003611">
    <property type="entry name" value="NUMOD3"/>
</dbReference>
<gene>
    <name evidence="6" type="ORF">LCGC14_0646700</name>
</gene>
<keyword evidence="4" id="KW-0804">Transcription</keyword>
<evidence type="ECO:0000256" key="1">
    <source>
        <dbReference type="ARBA" id="ARBA00023015"/>
    </source>
</evidence>
<dbReference type="InterPro" id="IPR003350">
    <property type="entry name" value="CUT_dom"/>
</dbReference>
<keyword evidence="3" id="KW-0371">Homeobox</keyword>
<evidence type="ECO:0000313" key="6">
    <source>
        <dbReference type="EMBL" id="KKN49029.1"/>
    </source>
</evidence>
<name>A0A0F9R2P3_9ZZZZ</name>
<accession>A0A0F9R2P3</accession>
<protein>
    <recommendedName>
        <fullName evidence="5">CUT domain-containing protein</fullName>
    </recommendedName>
</protein>
<sequence>MIEISEKEAERRRKISIAMKGRVFTDDHKRKMSETRIARNIKPWNKGKKQSEETKKKMKDWWAIPENKKKVIEQRIGKSTAKKGQTLPDELKKRISDSLKGEKCYWYGKKLSKEHRKKLSIAGKGRKHGLFTEAHKRKISEAHKKLWQQPEYVKKKKKEWGIKPTKPEMMLFDLLNELYPNEWKYTGDFSFMINGKNPDFVNCNGKKLIIEMFGDYWHKGEDPKDRAKVFEPFGYETLVIWERELKDPEKVISKIVDFVEHTEATMYAVK</sequence>
<dbReference type="Pfam" id="PF07460">
    <property type="entry name" value="NUMOD3"/>
    <property type="match status" value="2"/>
</dbReference>
<dbReference type="SMART" id="SM00496">
    <property type="entry name" value="IENR2"/>
    <property type="match status" value="5"/>
</dbReference>
<feature type="domain" description="CUT" evidence="5">
    <location>
        <begin position="1"/>
        <end position="77"/>
    </location>
</feature>
<organism evidence="6">
    <name type="scientific">marine sediment metagenome</name>
    <dbReference type="NCBI Taxonomy" id="412755"/>
    <lineage>
        <taxon>unclassified sequences</taxon>
        <taxon>metagenomes</taxon>
        <taxon>ecological metagenomes</taxon>
    </lineage>
</organism>
<keyword evidence="1" id="KW-0805">Transcription regulation</keyword>
<evidence type="ECO:0000259" key="5">
    <source>
        <dbReference type="PROSITE" id="PS51042"/>
    </source>
</evidence>
<dbReference type="Pfam" id="PF04480">
    <property type="entry name" value="DUF559"/>
    <property type="match status" value="1"/>
</dbReference>
<dbReference type="SUPFAM" id="SSF64496">
    <property type="entry name" value="DNA-binding domain of intron-encoded endonucleases"/>
    <property type="match status" value="1"/>
</dbReference>
<dbReference type="Gene3D" id="3.40.960.10">
    <property type="entry name" value="VSR Endonuclease"/>
    <property type="match status" value="1"/>
</dbReference>
<evidence type="ECO:0000256" key="2">
    <source>
        <dbReference type="ARBA" id="ARBA00023125"/>
    </source>
</evidence>
<dbReference type="GO" id="GO:0003677">
    <property type="term" value="F:DNA binding"/>
    <property type="evidence" value="ECO:0007669"/>
    <property type="project" value="UniProtKB-KW"/>
</dbReference>
<evidence type="ECO:0000256" key="3">
    <source>
        <dbReference type="ARBA" id="ARBA00023155"/>
    </source>
</evidence>